<gene>
    <name evidence="5" type="ORF">SAMN05192560_0510</name>
</gene>
<dbReference type="Pfam" id="PF12802">
    <property type="entry name" value="MarR_2"/>
    <property type="match status" value="1"/>
</dbReference>
<dbReference type="EMBL" id="FZOA01000002">
    <property type="protein sequence ID" value="SNR69077.1"/>
    <property type="molecule type" value="Genomic_DNA"/>
</dbReference>
<dbReference type="RefSeq" id="WP_089374668.1">
    <property type="nucleotide sequence ID" value="NZ_FZOA01000002.1"/>
</dbReference>
<dbReference type="GO" id="GO:0003700">
    <property type="term" value="F:DNA-binding transcription factor activity"/>
    <property type="evidence" value="ECO:0007669"/>
    <property type="project" value="InterPro"/>
</dbReference>
<evidence type="ECO:0000256" key="3">
    <source>
        <dbReference type="ARBA" id="ARBA00023163"/>
    </source>
</evidence>
<evidence type="ECO:0000313" key="5">
    <source>
        <dbReference type="EMBL" id="SNR69077.1"/>
    </source>
</evidence>
<dbReference type="PRINTS" id="PR00598">
    <property type="entry name" value="HTHMARR"/>
</dbReference>
<feature type="domain" description="HTH marR-type" evidence="4">
    <location>
        <begin position="1"/>
        <end position="141"/>
    </location>
</feature>
<keyword evidence="1" id="KW-0805">Transcription regulation</keyword>
<evidence type="ECO:0000256" key="2">
    <source>
        <dbReference type="ARBA" id="ARBA00023125"/>
    </source>
</evidence>
<dbReference type="InterPro" id="IPR023187">
    <property type="entry name" value="Tscrpt_reg_MarR-type_CS"/>
</dbReference>
<keyword evidence="3" id="KW-0804">Transcription</keyword>
<sequence>MDINSSSRSRFGIHFSLLARRWRAVLEVHLANAGLTDATWSPLIHLSETGGGMTQKDLALLVGVNDSSLVRVLDILERQGLIERRSSESDGRARLVYMTPEGEQRVAEIRRELSKGEQMLLADIADSEISAMLKSFHIIDQRITAFENEMLTSTASDRKMKQHGR</sequence>
<dbReference type="Proteomes" id="UP000198305">
    <property type="component" value="Unassembled WGS sequence"/>
</dbReference>
<proteinExistence type="predicted"/>
<dbReference type="PROSITE" id="PS01117">
    <property type="entry name" value="HTH_MARR_1"/>
    <property type="match status" value="1"/>
</dbReference>
<dbReference type="InterPro" id="IPR000835">
    <property type="entry name" value="HTH_MarR-typ"/>
</dbReference>
<reference evidence="6" key="1">
    <citation type="submission" date="2017-06" db="EMBL/GenBank/DDBJ databases">
        <authorList>
            <person name="Varghese N."/>
            <person name="Submissions S."/>
        </authorList>
    </citation>
    <scope>NUCLEOTIDE SEQUENCE [LARGE SCALE GENOMIC DNA]</scope>
    <source>
        <strain evidence="6">Ca-68</strain>
    </source>
</reference>
<dbReference type="AlphaFoldDB" id="A0A238YD62"/>
<dbReference type="InterPro" id="IPR036388">
    <property type="entry name" value="WH-like_DNA-bd_sf"/>
</dbReference>
<dbReference type="GO" id="GO:0003677">
    <property type="term" value="F:DNA binding"/>
    <property type="evidence" value="ECO:0007669"/>
    <property type="project" value="UniProtKB-KW"/>
</dbReference>
<protein>
    <submittedName>
        <fullName evidence="5">MarR family transcriptional regulator, transcriptional regulator for hemolysin</fullName>
    </submittedName>
</protein>
<dbReference type="Gene3D" id="1.10.10.10">
    <property type="entry name" value="Winged helix-like DNA-binding domain superfamily/Winged helix DNA-binding domain"/>
    <property type="match status" value="1"/>
</dbReference>
<dbReference type="InterPro" id="IPR036390">
    <property type="entry name" value="WH_DNA-bd_sf"/>
</dbReference>
<name>A0A238YD62_9PROT</name>
<dbReference type="OrthoDB" id="6002259at2"/>
<dbReference type="PANTHER" id="PTHR33164:SF64">
    <property type="entry name" value="TRANSCRIPTIONAL REGULATOR SLYA"/>
    <property type="match status" value="1"/>
</dbReference>
<dbReference type="GO" id="GO:0006950">
    <property type="term" value="P:response to stress"/>
    <property type="evidence" value="ECO:0007669"/>
    <property type="project" value="TreeGrafter"/>
</dbReference>
<dbReference type="InterPro" id="IPR039422">
    <property type="entry name" value="MarR/SlyA-like"/>
</dbReference>
<dbReference type="SMART" id="SM00347">
    <property type="entry name" value="HTH_MARR"/>
    <property type="match status" value="1"/>
</dbReference>
<keyword evidence="6" id="KW-1185">Reference proteome</keyword>
<dbReference type="PROSITE" id="PS50995">
    <property type="entry name" value="HTH_MARR_2"/>
    <property type="match status" value="1"/>
</dbReference>
<evidence type="ECO:0000256" key="1">
    <source>
        <dbReference type="ARBA" id="ARBA00023015"/>
    </source>
</evidence>
<keyword evidence="2" id="KW-0238">DNA-binding</keyword>
<accession>A0A238YD62</accession>
<organism evidence="5 6">
    <name type="scientific">Methylobacillus rhizosphaerae</name>
    <dbReference type="NCBI Taxonomy" id="551994"/>
    <lineage>
        <taxon>Bacteria</taxon>
        <taxon>Pseudomonadati</taxon>
        <taxon>Pseudomonadota</taxon>
        <taxon>Betaproteobacteria</taxon>
        <taxon>Nitrosomonadales</taxon>
        <taxon>Methylophilaceae</taxon>
        <taxon>Methylobacillus</taxon>
    </lineage>
</organism>
<dbReference type="PANTHER" id="PTHR33164">
    <property type="entry name" value="TRANSCRIPTIONAL REGULATOR, MARR FAMILY"/>
    <property type="match status" value="1"/>
</dbReference>
<evidence type="ECO:0000313" key="6">
    <source>
        <dbReference type="Proteomes" id="UP000198305"/>
    </source>
</evidence>
<evidence type="ECO:0000259" key="4">
    <source>
        <dbReference type="PROSITE" id="PS50995"/>
    </source>
</evidence>
<dbReference type="SUPFAM" id="SSF46785">
    <property type="entry name" value="Winged helix' DNA-binding domain"/>
    <property type="match status" value="1"/>
</dbReference>